<dbReference type="InterPro" id="IPR011009">
    <property type="entry name" value="Kinase-like_dom_sf"/>
</dbReference>
<dbReference type="InterPro" id="IPR017441">
    <property type="entry name" value="Protein_kinase_ATP_BS"/>
</dbReference>
<keyword evidence="22" id="KW-1185">Reference proteome</keyword>
<dbReference type="InterPro" id="IPR000152">
    <property type="entry name" value="EGF-type_Asp/Asn_hydroxyl_site"/>
</dbReference>
<name>A0A8I6WB91_HORVV</name>
<dbReference type="CDD" id="cd00054">
    <property type="entry name" value="EGF_CA"/>
    <property type="match status" value="1"/>
</dbReference>
<evidence type="ECO:0000259" key="20">
    <source>
        <dbReference type="PROSITE" id="PS50026"/>
    </source>
</evidence>
<evidence type="ECO:0000256" key="1">
    <source>
        <dbReference type="ARBA" id="ARBA00004479"/>
    </source>
</evidence>
<dbReference type="Pfam" id="PF13947">
    <property type="entry name" value="GUB_WAK_bind"/>
    <property type="match status" value="2"/>
</dbReference>
<dbReference type="FunFam" id="3.30.200.20:FF:000043">
    <property type="entry name" value="Wall-associated receptor kinase 2"/>
    <property type="match status" value="1"/>
</dbReference>
<keyword evidence="8" id="KW-0418">Kinase</keyword>
<keyword evidence="7 15" id="KW-0547">Nucleotide-binding</keyword>
<evidence type="ECO:0000256" key="18">
    <source>
        <dbReference type="SAM" id="SignalP"/>
    </source>
</evidence>
<dbReference type="InterPro" id="IPR018097">
    <property type="entry name" value="EGF_Ca-bd_CS"/>
</dbReference>
<dbReference type="SMART" id="SM00220">
    <property type="entry name" value="S_TKc"/>
    <property type="match status" value="1"/>
</dbReference>
<evidence type="ECO:0000256" key="9">
    <source>
        <dbReference type="ARBA" id="ARBA00022840"/>
    </source>
</evidence>
<feature type="region of interest" description="Disordered" evidence="16">
    <location>
        <begin position="1059"/>
        <end position="1085"/>
    </location>
</feature>
<evidence type="ECO:0000256" key="15">
    <source>
        <dbReference type="PROSITE-ProRule" id="PRU10141"/>
    </source>
</evidence>
<reference evidence="21" key="3">
    <citation type="submission" date="2022-01" db="UniProtKB">
        <authorList>
            <consortium name="EnsemblPlants"/>
        </authorList>
    </citation>
    <scope>IDENTIFICATION</scope>
    <source>
        <strain evidence="21">subsp. vulgare</strain>
    </source>
</reference>
<dbReference type="PANTHER" id="PTHR27005:SF208">
    <property type="entry name" value="PROTEIN KINASE DOMAIN-CONTAINING PROTEIN"/>
    <property type="match status" value="1"/>
</dbReference>
<dbReference type="Pfam" id="PF07714">
    <property type="entry name" value="PK_Tyr_Ser-Thr"/>
    <property type="match status" value="1"/>
</dbReference>
<sequence>MAPCITVSPVMMAAALMLLTSWSLLAGAVVNPEQAMGMPGCDITCGDMKVPYPFGMGAPSCYWPGFNLTCDRTGKTPRLLLGDGNLQVQDLDFVQSLLSVTHTGEIKTDAGGSGRLGGGLRDDGPYMLAADSELVLTGCNVRATLKDGGGATISSCSSVCEAGHEPVTYVPSRLQGQMLCTTIGCCQADIVTKKVAAGRKLSYGVQLDYFGGNRTADLERLPARVFVATKGWFKQRSVSDELLQTSRPPSQNAVVVPVWFTWEVVGHGVEPDSNATSEVCPENAARSVCRSNHSVCSKDAGARGYTCYCKGGYQGNAYVAGGCTDIDECKDQEENRCYGVCINTVGGYECLCPGGTHGDPSVPGSCFASNAAGGCSTSCGDMDVPHPFGIGPVGCYWPGFELTCDRSSNPPRLFLDSEGDLLSVQEISLRNNTVRVLVDGATKLLTSMFFRSDGSLDSVFRGSGDTPYSLLANSNELILIGCNVQAFLLDIDGQATITGCTSFCPVTRSTGNTYASRQVPSGGSDRYCYGIGCCQARISLSPNNMPVSWEISIIDENQVTQGKNSSPPVMLIAAEGWFDQRQVSDMLARDFQHHRSVSRSELHVPVILQWEVVQGLPDQPADAKSQHLTTTICPAEVAKAVCKSKHSDCKRGSRGYLCQCSNGYDGNPYDQHGCKGGLMSLNTGIYIIVGVAIGAAVIFSFFIAFFISKKIKHRRAQMLKRHFFLKNRGQVLQQLVSQRADIAERMVITLEEIEKATNNFDKTRELGGGGHGVVYKGILSDLHVVAIKKPKRVVQKEIDEFINEVAILSQINHRNVVKLYGCCLETEVPLLVYEFISNGTLYEHLHVEGPRSLSLDDRLRIATETAKSLAYLHSTASIPIIHRDIKSANILLDDTLMAKVADFGASRYIPMDRSGVTTMVQGTIGYLDPMYFYTQRLTEKSDVYSFGVILIELWTRKKPFAYISTDGEGLVAHFSALFAEGNLSQILDQQVIDEGGKEVEEVAALAKACVQLRGEDRPTMRQVELTLEGLPVYRKYMVDSVSAQEFERNGILINGPWVGDERSSEESSRQYSMEEEYMLSSRYPR</sequence>
<dbReference type="InterPro" id="IPR000742">
    <property type="entry name" value="EGF"/>
</dbReference>
<evidence type="ECO:0000313" key="22">
    <source>
        <dbReference type="Proteomes" id="UP000011116"/>
    </source>
</evidence>
<evidence type="ECO:0000256" key="17">
    <source>
        <dbReference type="SAM" id="Phobius"/>
    </source>
</evidence>
<dbReference type="Gene3D" id="1.10.510.10">
    <property type="entry name" value="Transferase(Phosphotransferase) domain 1"/>
    <property type="match status" value="1"/>
</dbReference>
<evidence type="ECO:0000313" key="21">
    <source>
        <dbReference type="EnsemblPlants" id="HORVU.MOREX.r3.1HG0015960.1"/>
    </source>
</evidence>
<comment type="subcellular location">
    <subcellularLocation>
        <location evidence="1">Membrane</location>
        <topology evidence="1">Single-pass type I membrane protein</topology>
    </subcellularLocation>
</comment>
<dbReference type="InterPro" id="IPR008271">
    <property type="entry name" value="Ser/Thr_kinase_AS"/>
</dbReference>
<evidence type="ECO:0008006" key="23">
    <source>
        <dbReference type="Google" id="ProtNLM"/>
    </source>
</evidence>
<keyword evidence="6 18" id="KW-0732">Signal</keyword>
<evidence type="ECO:0000256" key="16">
    <source>
        <dbReference type="SAM" id="MobiDB-lite"/>
    </source>
</evidence>
<feature type="chain" id="PRO_5035196739" description="Protein kinase domain-containing protein" evidence="18">
    <location>
        <begin position="28"/>
        <end position="1085"/>
    </location>
</feature>
<proteinExistence type="predicted"/>
<evidence type="ECO:0000256" key="13">
    <source>
        <dbReference type="ARBA" id="ARBA00023180"/>
    </source>
</evidence>
<evidence type="ECO:0000256" key="7">
    <source>
        <dbReference type="ARBA" id="ARBA00022741"/>
    </source>
</evidence>
<feature type="signal peptide" evidence="18">
    <location>
        <begin position="1"/>
        <end position="27"/>
    </location>
</feature>
<dbReference type="Proteomes" id="UP000011116">
    <property type="component" value="Chromosome 1H"/>
</dbReference>
<feature type="transmembrane region" description="Helical" evidence="17">
    <location>
        <begin position="684"/>
        <end position="707"/>
    </location>
</feature>
<protein>
    <recommendedName>
        <fullName evidence="23">Protein kinase domain-containing protein</fullName>
    </recommendedName>
</protein>
<dbReference type="InterPro" id="IPR045274">
    <property type="entry name" value="WAK-like"/>
</dbReference>
<keyword evidence="4" id="KW-0808">Transferase</keyword>
<feature type="compositionally biased region" description="Basic and acidic residues" evidence="16">
    <location>
        <begin position="1059"/>
        <end position="1068"/>
    </location>
</feature>
<dbReference type="GO" id="GO:0005886">
    <property type="term" value="C:plasma membrane"/>
    <property type="evidence" value="ECO:0000318"/>
    <property type="project" value="GO_Central"/>
</dbReference>
<keyword evidence="11 17" id="KW-0472">Membrane</keyword>
<dbReference type="FunFam" id="1.10.510.10:FF:000084">
    <property type="entry name" value="Wall-associated receptor kinase 2"/>
    <property type="match status" value="1"/>
</dbReference>
<dbReference type="SUPFAM" id="SSF56112">
    <property type="entry name" value="Protein kinase-like (PK-like)"/>
    <property type="match status" value="1"/>
</dbReference>
<dbReference type="PROSITE" id="PS50026">
    <property type="entry name" value="EGF_3"/>
    <property type="match status" value="1"/>
</dbReference>
<evidence type="ECO:0000256" key="3">
    <source>
        <dbReference type="ARBA" id="ARBA00022536"/>
    </source>
</evidence>
<dbReference type="PROSITE" id="PS50011">
    <property type="entry name" value="PROTEIN_KINASE_DOM"/>
    <property type="match status" value="1"/>
</dbReference>
<evidence type="ECO:0000256" key="6">
    <source>
        <dbReference type="ARBA" id="ARBA00022729"/>
    </source>
</evidence>
<dbReference type="EnsemblPlants" id="HORVU.MOREX.r3.1HG0015960.1">
    <property type="protein sequence ID" value="HORVU.MOREX.r3.1HG0015960.1"/>
    <property type="gene ID" value="HORVU.MOREX.r3.1HG0015960"/>
</dbReference>
<evidence type="ECO:0000256" key="4">
    <source>
        <dbReference type="ARBA" id="ARBA00022679"/>
    </source>
</evidence>
<dbReference type="SMR" id="A0A8I6WB91"/>
<organism evidence="21 22">
    <name type="scientific">Hordeum vulgare subsp. vulgare</name>
    <name type="common">Domesticated barley</name>
    <dbReference type="NCBI Taxonomy" id="112509"/>
    <lineage>
        <taxon>Eukaryota</taxon>
        <taxon>Viridiplantae</taxon>
        <taxon>Streptophyta</taxon>
        <taxon>Embryophyta</taxon>
        <taxon>Tracheophyta</taxon>
        <taxon>Spermatophyta</taxon>
        <taxon>Magnoliopsida</taxon>
        <taxon>Liliopsida</taxon>
        <taxon>Poales</taxon>
        <taxon>Poaceae</taxon>
        <taxon>BOP clade</taxon>
        <taxon>Pooideae</taxon>
        <taxon>Triticodae</taxon>
        <taxon>Triticeae</taxon>
        <taxon>Hordeinae</taxon>
        <taxon>Hordeum</taxon>
    </lineage>
</organism>
<evidence type="ECO:0000259" key="19">
    <source>
        <dbReference type="PROSITE" id="PS50011"/>
    </source>
</evidence>
<evidence type="ECO:0000256" key="11">
    <source>
        <dbReference type="ARBA" id="ARBA00023136"/>
    </source>
</evidence>
<keyword evidence="5 17" id="KW-0812">Transmembrane</keyword>
<dbReference type="AlphaFoldDB" id="A0A8I6WB91"/>
<dbReference type="InterPro" id="IPR000719">
    <property type="entry name" value="Prot_kinase_dom"/>
</dbReference>
<feature type="domain" description="EGF-like" evidence="20">
    <location>
        <begin position="325"/>
        <end position="362"/>
    </location>
</feature>
<evidence type="ECO:0000256" key="14">
    <source>
        <dbReference type="PROSITE-ProRule" id="PRU00076"/>
    </source>
</evidence>
<dbReference type="GO" id="GO:0030247">
    <property type="term" value="F:polysaccharide binding"/>
    <property type="evidence" value="ECO:0007669"/>
    <property type="project" value="InterPro"/>
</dbReference>
<keyword evidence="12" id="KW-1015">Disulfide bond</keyword>
<dbReference type="SMART" id="SM00179">
    <property type="entry name" value="EGF_CA"/>
    <property type="match status" value="1"/>
</dbReference>
<dbReference type="Pfam" id="PF07645">
    <property type="entry name" value="EGF_CA"/>
    <property type="match status" value="1"/>
</dbReference>
<evidence type="ECO:0000256" key="2">
    <source>
        <dbReference type="ARBA" id="ARBA00022527"/>
    </source>
</evidence>
<feature type="binding site" evidence="15">
    <location>
        <position position="789"/>
    </location>
    <ligand>
        <name>ATP</name>
        <dbReference type="ChEBI" id="CHEBI:30616"/>
    </ligand>
</feature>
<dbReference type="GO" id="GO:0005509">
    <property type="term" value="F:calcium ion binding"/>
    <property type="evidence" value="ECO:0007669"/>
    <property type="project" value="InterPro"/>
</dbReference>
<dbReference type="PROSITE" id="PS00108">
    <property type="entry name" value="PROTEIN_KINASE_ST"/>
    <property type="match status" value="1"/>
</dbReference>
<evidence type="ECO:0000256" key="5">
    <source>
        <dbReference type="ARBA" id="ARBA00022692"/>
    </source>
</evidence>
<comment type="caution">
    <text evidence="14">Lacks conserved residue(s) required for the propagation of feature annotation.</text>
</comment>
<dbReference type="InterPro" id="IPR025287">
    <property type="entry name" value="WAK_GUB"/>
</dbReference>
<dbReference type="PROSITE" id="PS00010">
    <property type="entry name" value="ASX_HYDROXYL"/>
    <property type="match status" value="1"/>
</dbReference>
<dbReference type="InterPro" id="IPR049883">
    <property type="entry name" value="NOTCH1_EGF-like"/>
</dbReference>
<dbReference type="PANTHER" id="PTHR27005">
    <property type="entry name" value="WALL-ASSOCIATED RECEPTOR KINASE-LIKE 21"/>
    <property type="match status" value="1"/>
</dbReference>
<evidence type="ECO:0000256" key="8">
    <source>
        <dbReference type="ARBA" id="ARBA00022777"/>
    </source>
</evidence>
<dbReference type="InterPro" id="IPR001245">
    <property type="entry name" value="Ser-Thr/Tyr_kinase_cat_dom"/>
</dbReference>
<evidence type="ECO:0000256" key="12">
    <source>
        <dbReference type="ARBA" id="ARBA00023157"/>
    </source>
</evidence>
<dbReference type="PROSITE" id="PS01187">
    <property type="entry name" value="EGF_CA"/>
    <property type="match status" value="1"/>
</dbReference>
<feature type="domain" description="Protein kinase" evidence="19">
    <location>
        <begin position="760"/>
        <end position="1033"/>
    </location>
</feature>
<evidence type="ECO:0000256" key="10">
    <source>
        <dbReference type="ARBA" id="ARBA00022989"/>
    </source>
</evidence>
<accession>A0A8I6WB91</accession>
<reference evidence="21" key="2">
    <citation type="submission" date="2020-10" db="EMBL/GenBank/DDBJ databases">
        <authorList>
            <person name="Scholz U."/>
            <person name="Mascher M."/>
            <person name="Fiebig A."/>
        </authorList>
    </citation>
    <scope>NUCLEOTIDE SEQUENCE [LARGE SCALE GENOMIC DNA]</scope>
    <source>
        <strain evidence="21">cv. Morex</strain>
    </source>
</reference>
<keyword evidence="9 15" id="KW-0067">ATP-binding</keyword>
<dbReference type="SMART" id="SM00181">
    <property type="entry name" value="EGF"/>
    <property type="match status" value="3"/>
</dbReference>
<dbReference type="SUPFAM" id="SSF57196">
    <property type="entry name" value="EGF/Laminin"/>
    <property type="match status" value="1"/>
</dbReference>
<dbReference type="PROSITE" id="PS00107">
    <property type="entry name" value="PROTEIN_KINASE_ATP"/>
    <property type="match status" value="1"/>
</dbReference>
<keyword evidence="10 17" id="KW-1133">Transmembrane helix</keyword>
<reference evidence="22" key="1">
    <citation type="journal article" date="2012" name="Nature">
        <title>A physical, genetic and functional sequence assembly of the barley genome.</title>
        <authorList>
            <consortium name="The International Barley Genome Sequencing Consortium"/>
            <person name="Mayer K.F."/>
            <person name="Waugh R."/>
            <person name="Brown J.W."/>
            <person name="Schulman A."/>
            <person name="Langridge P."/>
            <person name="Platzer M."/>
            <person name="Fincher G.B."/>
            <person name="Muehlbauer G.J."/>
            <person name="Sato K."/>
            <person name="Close T.J."/>
            <person name="Wise R.P."/>
            <person name="Stein N."/>
        </authorList>
    </citation>
    <scope>NUCLEOTIDE SEQUENCE [LARGE SCALE GENOMIC DNA]</scope>
    <source>
        <strain evidence="22">cv. Morex</strain>
    </source>
</reference>
<dbReference type="Gramene" id="HORVU.MOREX.r3.1HG0015960.1">
    <property type="protein sequence ID" value="HORVU.MOREX.r3.1HG0015960.1"/>
    <property type="gene ID" value="HORVU.MOREX.r3.1HG0015960"/>
</dbReference>
<dbReference type="GO" id="GO:0007166">
    <property type="term" value="P:cell surface receptor signaling pathway"/>
    <property type="evidence" value="ECO:0000318"/>
    <property type="project" value="GO_Central"/>
</dbReference>
<dbReference type="Gene3D" id="3.30.200.20">
    <property type="entry name" value="Phosphorylase Kinase, domain 1"/>
    <property type="match status" value="1"/>
</dbReference>
<dbReference type="InterPro" id="IPR001881">
    <property type="entry name" value="EGF-like_Ca-bd_dom"/>
</dbReference>
<dbReference type="GO" id="GO:0005524">
    <property type="term" value="F:ATP binding"/>
    <property type="evidence" value="ECO:0007669"/>
    <property type="project" value="UniProtKB-UniRule"/>
</dbReference>
<dbReference type="Gene3D" id="2.10.25.10">
    <property type="entry name" value="Laminin"/>
    <property type="match status" value="1"/>
</dbReference>
<dbReference type="GO" id="GO:0004674">
    <property type="term" value="F:protein serine/threonine kinase activity"/>
    <property type="evidence" value="ECO:0007669"/>
    <property type="project" value="UniProtKB-KW"/>
</dbReference>
<keyword evidence="13" id="KW-0325">Glycoprotein</keyword>
<keyword evidence="2" id="KW-0723">Serine/threonine-protein kinase</keyword>
<keyword evidence="3 14" id="KW-0245">EGF-like domain</keyword>